<evidence type="ECO:0000313" key="1">
    <source>
        <dbReference type="EMBL" id="JAD22306.1"/>
    </source>
</evidence>
<dbReference type="AlphaFoldDB" id="A0A0A8Y809"/>
<accession>A0A0A8Y809</accession>
<dbReference type="EMBL" id="GBRH01275589">
    <property type="protein sequence ID" value="JAD22306.1"/>
    <property type="molecule type" value="Transcribed_RNA"/>
</dbReference>
<organism evidence="1">
    <name type="scientific">Arundo donax</name>
    <name type="common">Giant reed</name>
    <name type="synonym">Donax arundinaceus</name>
    <dbReference type="NCBI Taxonomy" id="35708"/>
    <lineage>
        <taxon>Eukaryota</taxon>
        <taxon>Viridiplantae</taxon>
        <taxon>Streptophyta</taxon>
        <taxon>Embryophyta</taxon>
        <taxon>Tracheophyta</taxon>
        <taxon>Spermatophyta</taxon>
        <taxon>Magnoliopsida</taxon>
        <taxon>Liliopsida</taxon>
        <taxon>Poales</taxon>
        <taxon>Poaceae</taxon>
        <taxon>PACMAD clade</taxon>
        <taxon>Arundinoideae</taxon>
        <taxon>Arundineae</taxon>
        <taxon>Arundo</taxon>
    </lineage>
</organism>
<reference evidence="1" key="2">
    <citation type="journal article" date="2015" name="Data Brief">
        <title>Shoot transcriptome of the giant reed, Arundo donax.</title>
        <authorList>
            <person name="Barrero R.A."/>
            <person name="Guerrero F.D."/>
            <person name="Moolhuijzen P."/>
            <person name="Goolsby J.A."/>
            <person name="Tidwell J."/>
            <person name="Bellgard S.E."/>
            <person name="Bellgard M.I."/>
        </authorList>
    </citation>
    <scope>NUCLEOTIDE SEQUENCE</scope>
    <source>
        <tissue evidence="1">Shoot tissue taken approximately 20 cm above the soil surface</tissue>
    </source>
</reference>
<sequence>MFVFIFDSRLERLKKCHLWYMGTEDTLPECFLGFLSDPAYLWLYIVSYIVVNQSLGSDLNT</sequence>
<name>A0A0A8Y809_ARUDO</name>
<proteinExistence type="predicted"/>
<protein>
    <submittedName>
        <fullName evidence="1">Uncharacterized protein</fullName>
    </submittedName>
</protein>
<reference evidence="1" key="1">
    <citation type="submission" date="2014-09" db="EMBL/GenBank/DDBJ databases">
        <authorList>
            <person name="Magalhaes I.L.F."/>
            <person name="Oliveira U."/>
            <person name="Santos F.R."/>
            <person name="Vidigal T.H.D.A."/>
            <person name="Brescovit A.D."/>
            <person name="Santos A.J."/>
        </authorList>
    </citation>
    <scope>NUCLEOTIDE SEQUENCE</scope>
    <source>
        <tissue evidence="1">Shoot tissue taken approximately 20 cm above the soil surface</tissue>
    </source>
</reference>